<evidence type="ECO:0000256" key="1">
    <source>
        <dbReference type="SAM" id="Phobius"/>
    </source>
</evidence>
<keyword evidence="2" id="KW-1185">Reference proteome</keyword>
<sequence>MSYEKKNDYKTVITRSVAPYVEFSRNKLENLQVVILCLLIASTFGFSFFNNFPLLNDAITEVPVVIHHRDRKHHIRHKHRRRSLSSKEEAKIRRNKQVMLTKPIRHTSAAASQLFAISISLMLFKTTGLI</sequence>
<name>A0A1I7WXX6_HETBA</name>
<dbReference type="Proteomes" id="UP000095283">
    <property type="component" value="Unplaced"/>
</dbReference>
<dbReference type="WBParaSite" id="Hba_10033">
    <property type="protein sequence ID" value="Hba_10033"/>
    <property type="gene ID" value="Hba_10033"/>
</dbReference>
<feature type="transmembrane region" description="Helical" evidence="1">
    <location>
        <begin position="31"/>
        <end position="49"/>
    </location>
</feature>
<organism evidence="2 3">
    <name type="scientific">Heterorhabditis bacteriophora</name>
    <name type="common">Entomopathogenic nematode worm</name>
    <dbReference type="NCBI Taxonomy" id="37862"/>
    <lineage>
        <taxon>Eukaryota</taxon>
        <taxon>Metazoa</taxon>
        <taxon>Ecdysozoa</taxon>
        <taxon>Nematoda</taxon>
        <taxon>Chromadorea</taxon>
        <taxon>Rhabditida</taxon>
        <taxon>Rhabditina</taxon>
        <taxon>Rhabditomorpha</taxon>
        <taxon>Strongyloidea</taxon>
        <taxon>Heterorhabditidae</taxon>
        <taxon>Heterorhabditis</taxon>
    </lineage>
</organism>
<evidence type="ECO:0000313" key="3">
    <source>
        <dbReference type="WBParaSite" id="Hba_10033"/>
    </source>
</evidence>
<keyword evidence="1" id="KW-1133">Transmembrane helix</keyword>
<dbReference type="AlphaFoldDB" id="A0A1I7WXX6"/>
<evidence type="ECO:0000313" key="2">
    <source>
        <dbReference type="Proteomes" id="UP000095283"/>
    </source>
</evidence>
<proteinExistence type="predicted"/>
<keyword evidence="1" id="KW-0812">Transmembrane</keyword>
<accession>A0A1I7WXX6</accession>
<reference evidence="3" key="1">
    <citation type="submission" date="2016-11" db="UniProtKB">
        <authorList>
            <consortium name="WormBaseParasite"/>
        </authorList>
    </citation>
    <scope>IDENTIFICATION</scope>
</reference>
<keyword evidence="1" id="KW-0472">Membrane</keyword>
<protein>
    <submittedName>
        <fullName evidence="3">Ovule protein</fullName>
    </submittedName>
</protein>